<dbReference type="Proteomes" id="UP000317650">
    <property type="component" value="Chromosome 2"/>
</dbReference>
<evidence type="ECO:0000313" key="2">
    <source>
        <dbReference type="Proteomes" id="UP000317650"/>
    </source>
</evidence>
<keyword evidence="2" id="KW-1185">Reference proteome</keyword>
<gene>
    <name evidence="1" type="ORF">C4D60_Mb02t02740</name>
</gene>
<dbReference type="EMBL" id="PYDT01000011">
    <property type="protein sequence ID" value="THU43998.1"/>
    <property type="molecule type" value="Genomic_DNA"/>
</dbReference>
<dbReference type="AlphaFoldDB" id="A0A4S8I7S0"/>
<name>A0A4S8I7S0_MUSBA</name>
<proteinExistence type="predicted"/>
<sequence length="144" mass="16361">MPNPWPNSRMRCRVAASPVRFISVQEKPHSSKFLQGAPLLYDVRALCNASLELPWGPKVSERNLQPRLFDLVSVPGNLESIHCFLCQSGEFVKSQDFLEACDLEAGNYLKIRGSTKPQTRLKVWIFAGQMGRREWIFAIQADLI</sequence>
<organism evidence="1 2">
    <name type="scientific">Musa balbisiana</name>
    <name type="common">Banana</name>
    <dbReference type="NCBI Taxonomy" id="52838"/>
    <lineage>
        <taxon>Eukaryota</taxon>
        <taxon>Viridiplantae</taxon>
        <taxon>Streptophyta</taxon>
        <taxon>Embryophyta</taxon>
        <taxon>Tracheophyta</taxon>
        <taxon>Spermatophyta</taxon>
        <taxon>Magnoliopsida</taxon>
        <taxon>Liliopsida</taxon>
        <taxon>Zingiberales</taxon>
        <taxon>Musaceae</taxon>
        <taxon>Musa</taxon>
    </lineage>
</organism>
<reference evidence="1 2" key="1">
    <citation type="journal article" date="2019" name="Nat. Plants">
        <title>Genome sequencing of Musa balbisiana reveals subgenome evolution and function divergence in polyploid bananas.</title>
        <authorList>
            <person name="Yao X."/>
        </authorList>
    </citation>
    <scope>NUCLEOTIDE SEQUENCE [LARGE SCALE GENOMIC DNA]</scope>
    <source>
        <strain evidence="2">cv. DH-PKW</strain>
        <tissue evidence="1">Leaves</tissue>
    </source>
</reference>
<protein>
    <submittedName>
        <fullName evidence="1">Uncharacterized protein</fullName>
    </submittedName>
</protein>
<evidence type="ECO:0000313" key="1">
    <source>
        <dbReference type="EMBL" id="THU43998.1"/>
    </source>
</evidence>
<comment type="caution">
    <text evidence="1">The sequence shown here is derived from an EMBL/GenBank/DDBJ whole genome shotgun (WGS) entry which is preliminary data.</text>
</comment>
<accession>A0A4S8I7S0</accession>